<sequence>MFSYKNMPALLGTGEYIIYKHMVYLMQIDHVFISDKWSVHCI</sequence>
<proteinExistence type="predicted"/>
<evidence type="ECO:0000313" key="1">
    <source>
        <dbReference type="EMBL" id="EDV06900.1"/>
    </source>
</evidence>
<evidence type="ECO:0000313" key="2">
    <source>
        <dbReference type="Proteomes" id="UP000004596"/>
    </source>
</evidence>
<dbReference type="AlphaFoldDB" id="B3C8U5"/>
<name>B3C8U5_9BACE</name>
<reference evidence="1 2" key="2">
    <citation type="submission" date="2008-04" db="EMBL/GenBank/DDBJ databases">
        <authorList>
            <person name="Fulton L."/>
            <person name="Clifton S."/>
            <person name="Fulton B."/>
            <person name="Xu J."/>
            <person name="Minx P."/>
            <person name="Pepin K.H."/>
            <person name="Johnson M."/>
            <person name="Thiruvilangam P."/>
            <person name="Bhonagiri V."/>
            <person name="Nash W.E."/>
            <person name="Mardis E.R."/>
            <person name="Wilson R.K."/>
        </authorList>
    </citation>
    <scope>NUCLEOTIDE SEQUENCE [LARGE SCALE GENOMIC DNA]</scope>
    <source>
        <strain evidence="1 2">DSM 17393</strain>
    </source>
</reference>
<organism evidence="1 2">
    <name type="scientific">Bacteroides intestinalis DSM 17393</name>
    <dbReference type="NCBI Taxonomy" id="471870"/>
    <lineage>
        <taxon>Bacteria</taxon>
        <taxon>Pseudomonadati</taxon>
        <taxon>Bacteroidota</taxon>
        <taxon>Bacteroidia</taxon>
        <taxon>Bacteroidales</taxon>
        <taxon>Bacteroidaceae</taxon>
        <taxon>Bacteroides</taxon>
    </lineage>
</organism>
<comment type="caution">
    <text evidence="1">The sequence shown here is derived from an EMBL/GenBank/DDBJ whole genome shotgun (WGS) entry which is preliminary data.</text>
</comment>
<dbReference type="Proteomes" id="UP000004596">
    <property type="component" value="Unassembled WGS sequence"/>
</dbReference>
<dbReference type="EMBL" id="ABJL02000007">
    <property type="protein sequence ID" value="EDV06900.1"/>
    <property type="molecule type" value="Genomic_DNA"/>
</dbReference>
<reference evidence="1 2" key="1">
    <citation type="submission" date="2008-04" db="EMBL/GenBank/DDBJ databases">
        <title>Draft genome sequence of Bacteroides intestinalis (DSM 17393).</title>
        <authorList>
            <person name="Sudarsanam P."/>
            <person name="Ley R."/>
            <person name="Guruge J."/>
            <person name="Turnbaugh P.J."/>
            <person name="Mahowald M."/>
            <person name="Liep D."/>
            <person name="Gordon J."/>
        </authorList>
    </citation>
    <scope>NUCLEOTIDE SEQUENCE [LARGE SCALE GENOMIC DNA]</scope>
    <source>
        <strain evidence="1 2">DSM 17393</strain>
    </source>
</reference>
<gene>
    <name evidence="1" type="ORF">BACINT_02001</name>
</gene>
<protein>
    <submittedName>
        <fullName evidence="1">Uncharacterized protein</fullName>
    </submittedName>
</protein>
<accession>B3C8U5</accession>